<accession>A0A2T5J1Q5</accession>
<dbReference type="EMBL" id="QAON01000003">
    <property type="protein sequence ID" value="PTQ90328.1"/>
    <property type="molecule type" value="Genomic_DNA"/>
</dbReference>
<dbReference type="Gene3D" id="3.40.50.1820">
    <property type="entry name" value="alpha/beta hydrolase"/>
    <property type="match status" value="1"/>
</dbReference>
<sequence>MRAFVLCCVSAVFALPNLSYGKDCVVLLHGLGRSAWSMQQIDTQLQKVGYWVVNQSYRSRETEIERLALVVGQGLNECAKYKPQAIHFVTHSLGGILVRVYFQQQHPTQVKRIVMLGAPNHGSEIVDKYKDRWWFKWLTGSAGQQLGTEANSLPNRLHAIPYEIGIIAGTSSSDPWFTHLFTGANDGKVSVASTKLDEMKDFIEVESGHTFMANSRHVIRQIQAFLATGAFNKTTSVSMNAKTGA</sequence>
<dbReference type="SUPFAM" id="SSF53474">
    <property type="entry name" value="alpha/beta-Hydrolases"/>
    <property type="match status" value="1"/>
</dbReference>
<organism evidence="1 2">
    <name type="scientific">Agitococcus lubricus</name>
    <dbReference type="NCBI Taxonomy" id="1077255"/>
    <lineage>
        <taxon>Bacteria</taxon>
        <taxon>Pseudomonadati</taxon>
        <taxon>Pseudomonadota</taxon>
        <taxon>Gammaproteobacteria</taxon>
        <taxon>Moraxellales</taxon>
        <taxon>Moraxellaceae</taxon>
        <taxon>Agitococcus</taxon>
    </lineage>
</organism>
<evidence type="ECO:0000313" key="2">
    <source>
        <dbReference type="Proteomes" id="UP000244223"/>
    </source>
</evidence>
<dbReference type="InterPro" id="IPR029058">
    <property type="entry name" value="AB_hydrolase_fold"/>
</dbReference>
<evidence type="ECO:0008006" key="3">
    <source>
        <dbReference type="Google" id="ProtNLM"/>
    </source>
</evidence>
<comment type="caution">
    <text evidence="1">The sequence shown here is derived from an EMBL/GenBank/DDBJ whole genome shotgun (WGS) entry which is preliminary data.</text>
</comment>
<dbReference type="AlphaFoldDB" id="A0A2T5J1Q5"/>
<keyword evidence="2" id="KW-1185">Reference proteome</keyword>
<dbReference type="OrthoDB" id="503948at2"/>
<name>A0A2T5J1Q5_9GAMM</name>
<dbReference type="PANTHER" id="PTHR37946">
    <property type="entry name" value="SLL1969 PROTEIN"/>
    <property type="match status" value="1"/>
</dbReference>
<dbReference type="Proteomes" id="UP000244223">
    <property type="component" value="Unassembled WGS sequence"/>
</dbReference>
<evidence type="ECO:0000313" key="1">
    <source>
        <dbReference type="EMBL" id="PTQ90328.1"/>
    </source>
</evidence>
<protein>
    <recommendedName>
        <fullName evidence="3">Alpha/beta hydrolase family protein</fullName>
    </recommendedName>
</protein>
<gene>
    <name evidence="1" type="ORF">C8N29_10381</name>
</gene>
<dbReference type="RefSeq" id="WP_107864775.1">
    <property type="nucleotide sequence ID" value="NZ_QAON01000003.1"/>
</dbReference>
<dbReference type="Pfam" id="PF02089">
    <property type="entry name" value="Palm_thioest"/>
    <property type="match status" value="1"/>
</dbReference>
<proteinExistence type="predicted"/>
<reference evidence="1 2" key="1">
    <citation type="submission" date="2018-04" db="EMBL/GenBank/DDBJ databases">
        <title>Genomic Encyclopedia of Archaeal and Bacterial Type Strains, Phase II (KMG-II): from individual species to whole genera.</title>
        <authorList>
            <person name="Goeker M."/>
        </authorList>
    </citation>
    <scope>NUCLEOTIDE SEQUENCE [LARGE SCALE GENOMIC DNA]</scope>
    <source>
        <strain evidence="1 2">DSM 5822</strain>
    </source>
</reference>
<dbReference type="PANTHER" id="PTHR37946:SF1">
    <property type="entry name" value="SLL1969 PROTEIN"/>
    <property type="match status" value="1"/>
</dbReference>